<feature type="region of interest" description="Disordered" evidence="1">
    <location>
        <begin position="565"/>
        <end position="610"/>
    </location>
</feature>
<protein>
    <submittedName>
        <fullName evidence="5">EAL domain-containing protein</fullName>
    </submittedName>
</protein>
<proteinExistence type="predicted"/>
<sequence>MRENRREPAPENFRDLVQNAPEVVMLTDADASVLYVNGAVTGVLGYEPEDMVGDDLAGYVHPSEKARLFAPAAEKPRVRLPAGGALEFRMRHADGSWRRVEAVAACPSDDGGHEKALYIRDASGRDDRAELERRASEDPLTGLANRGLFMVRLEHAMARNARQQTPVAVLFLDVDDLKAVNDTLGHKAGDRLLVAIGRRLRACTRPGDTAARLGGDEFTVLVEDASGRANPVRLAERLLGTLTEPIALGDHTVFVSVSIGVAMSSPGLHEAESLLHAADTAMYRAKRAGKGRYEVFDDETSGPLVSPLGLETELRRALDRSEFELHYRPVVSLETGEVVAMEAAARWNHSELGLLPPDVFVPVAEKNDLVVPIGRWLLETACAQAKEWRAAGLGSRTSVGVNLSAAQLAQPDLTEVVADTLRKTGYAASGLVLQISESTIEDTRRVEETLGALEALGVRLAIDGFGTGFSSLSNLANLPVHALKVDRSFVGLLDGRRDKTLPIVSATLGIARALGIATVADGVETREQASMLREIGCDAGQGSYFSAPLPFGAACEFLGARGRGGDPRTGRRYADPVPTAAPQRRFAEGWTDGEGREHPGEKHRDPGRPR</sequence>
<dbReference type="InterPro" id="IPR052155">
    <property type="entry name" value="Biofilm_reg_signaling"/>
</dbReference>
<dbReference type="AlphaFoldDB" id="A0A6G8Q9I5"/>
<evidence type="ECO:0000256" key="1">
    <source>
        <dbReference type="SAM" id="MobiDB-lite"/>
    </source>
</evidence>
<dbReference type="InterPro" id="IPR035965">
    <property type="entry name" value="PAS-like_dom_sf"/>
</dbReference>
<dbReference type="PANTHER" id="PTHR44757">
    <property type="entry name" value="DIGUANYLATE CYCLASE DGCP"/>
    <property type="match status" value="1"/>
</dbReference>
<feature type="compositionally biased region" description="Basic and acidic residues" evidence="1">
    <location>
        <begin position="565"/>
        <end position="574"/>
    </location>
</feature>
<feature type="domain" description="GGDEF" evidence="4">
    <location>
        <begin position="165"/>
        <end position="298"/>
    </location>
</feature>
<dbReference type="InterPro" id="IPR001633">
    <property type="entry name" value="EAL_dom"/>
</dbReference>
<dbReference type="InterPro" id="IPR043128">
    <property type="entry name" value="Rev_trsase/Diguanyl_cyclase"/>
</dbReference>
<dbReference type="SMART" id="SM00052">
    <property type="entry name" value="EAL"/>
    <property type="match status" value="1"/>
</dbReference>
<reference evidence="5 6" key="1">
    <citation type="submission" date="2019-10" db="EMBL/GenBank/DDBJ databases">
        <title>Rubrobacter sp nov SCSIO 52090 isolated from a deep-sea sediment in the South China Sea.</title>
        <authorList>
            <person name="Chen R.W."/>
        </authorList>
    </citation>
    <scope>NUCLEOTIDE SEQUENCE [LARGE SCALE GENOMIC DNA]</scope>
    <source>
        <strain evidence="5 6">SCSIO 52909</strain>
    </source>
</reference>
<dbReference type="CDD" id="cd01948">
    <property type="entry name" value="EAL"/>
    <property type="match status" value="1"/>
</dbReference>
<dbReference type="NCBIfam" id="TIGR00254">
    <property type="entry name" value="GGDEF"/>
    <property type="match status" value="1"/>
</dbReference>
<gene>
    <name evidence="5" type="ORF">GBA63_11200</name>
</gene>
<dbReference type="PANTHER" id="PTHR44757:SF2">
    <property type="entry name" value="BIOFILM ARCHITECTURE MAINTENANCE PROTEIN MBAA"/>
    <property type="match status" value="1"/>
</dbReference>
<feature type="compositionally biased region" description="Basic and acidic residues" evidence="1">
    <location>
        <begin position="593"/>
        <end position="610"/>
    </location>
</feature>
<evidence type="ECO:0000259" key="3">
    <source>
        <dbReference type="PROSITE" id="PS50883"/>
    </source>
</evidence>
<dbReference type="PROSITE" id="PS50887">
    <property type="entry name" value="GGDEF"/>
    <property type="match status" value="1"/>
</dbReference>
<dbReference type="Pfam" id="PF00990">
    <property type="entry name" value="GGDEF"/>
    <property type="match status" value="1"/>
</dbReference>
<dbReference type="Gene3D" id="3.30.70.270">
    <property type="match status" value="1"/>
</dbReference>
<evidence type="ECO:0000313" key="5">
    <source>
        <dbReference type="EMBL" id="QIN83145.1"/>
    </source>
</evidence>
<dbReference type="Proteomes" id="UP000501452">
    <property type="component" value="Chromosome"/>
</dbReference>
<dbReference type="CDD" id="cd00130">
    <property type="entry name" value="PAS"/>
    <property type="match status" value="1"/>
</dbReference>
<name>A0A6G8Q9I5_9ACTN</name>
<dbReference type="InterPro" id="IPR029787">
    <property type="entry name" value="Nucleotide_cyclase"/>
</dbReference>
<dbReference type="SUPFAM" id="SSF55785">
    <property type="entry name" value="PYP-like sensor domain (PAS domain)"/>
    <property type="match status" value="1"/>
</dbReference>
<accession>A0A6G8Q9I5</accession>
<dbReference type="SUPFAM" id="SSF55073">
    <property type="entry name" value="Nucleotide cyclase"/>
    <property type="match status" value="1"/>
</dbReference>
<dbReference type="SUPFAM" id="SSF141868">
    <property type="entry name" value="EAL domain-like"/>
    <property type="match status" value="1"/>
</dbReference>
<organism evidence="5 6">
    <name type="scientific">Rubrobacter tropicus</name>
    <dbReference type="NCBI Taxonomy" id="2653851"/>
    <lineage>
        <taxon>Bacteria</taxon>
        <taxon>Bacillati</taxon>
        <taxon>Actinomycetota</taxon>
        <taxon>Rubrobacteria</taxon>
        <taxon>Rubrobacterales</taxon>
        <taxon>Rubrobacteraceae</taxon>
        <taxon>Rubrobacter</taxon>
    </lineage>
</organism>
<dbReference type="InterPro" id="IPR000160">
    <property type="entry name" value="GGDEF_dom"/>
</dbReference>
<feature type="domain" description="PAS" evidence="2">
    <location>
        <begin position="9"/>
        <end position="68"/>
    </location>
</feature>
<dbReference type="Pfam" id="PF08447">
    <property type="entry name" value="PAS_3"/>
    <property type="match status" value="1"/>
</dbReference>
<evidence type="ECO:0000259" key="4">
    <source>
        <dbReference type="PROSITE" id="PS50887"/>
    </source>
</evidence>
<dbReference type="NCBIfam" id="TIGR00229">
    <property type="entry name" value="sensory_box"/>
    <property type="match status" value="1"/>
</dbReference>
<dbReference type="InterPro" id="IPR035919">
    <property type="entry name" value="EAL_sf"/>
</dbReference>
<dbReference type="CDD" id="cd01949">
    <property type="entry name" value="GGDEF"/>
    <property type="match status" value="1"/>
</dbReference>
<dbReference type="SMART" id="SM00091">
    <property type="entry name" value="PAS"/>
    <property type="match status" value="1"/>
</dbReference>
<keyword evidence="6" id="KW-1185">Reference proteome</keyword>
<dbReference type="PROSITE" id="PS50112">
    <property type="entry name" value="PAS"/>
    <property type="match status" value="1"/>
</dbReference>
<dbReference type="Pfam" id="PF00563">
    <property type="entry name" value="EAL"/>
    <property type="match status" value="1"/>
</dbReference>
<dbReference type="FunFam" id="3.30.70.270:FF:000001">
    <property type="entry name" value="Diguanylate cyclase domain protein"/>
    <property type="match status" value="1"/>
</dbReference>
<feature type="domain" description="EAL" evidence="3">
    <location>
        <begin position="307"/>
        <end position="562"/>
    </location>
</feature>
<dbReference type="Gene3D" id="3.20.20.450">
    <property type="entry name" value="EAL domain"/>
    <property type="match status" value="1"/>
</dbReference>
<dbReference type="KEGG" id="rub:GBA63_11200"/>
<dbReference type="RefSeq" id="WP_166176151.1">
    <property type="nucleotide sequence ID" value="NZ_CP045119.1"/>
</dbReference>
<dbReference type="SMART" id="SM00267">
    <property type="entry name" value="GGDEF"/>
    <property type="match status" value="1"/>
</dbReference>
<dbReference type="InterPro" id="IPR000014">
    <property type="entry name" value="PAS"/>
</dbReference>
<dbReference type="PROSITE" id="PS50883">
    <property type="entry name" value="EAL"/>
    <property type="match status" value="1"/>
</dbReference>
<evidence type="ECO:0000259" key="2">
    <source>
        <dbReference type="PROSITE" id="PS50112"/>
    </source>
</evidence>
<dbReference type="InterPro" id="IPR013655">
    <property type="entry name" value="PAS_fold_3"/>
</dbReference>
<dbReference type="Gene3D" id="3.30.450.20">
    <property type="entry name" value="PAS domain"/>
    <property type="match status" value="1"/>
</dbReference>
<evidence type="ECO:0000313" key="6">
    <source>
        <dbReference type="Proteomes" id="UP000501452"/>
    </source>
</evidence>
<dbReference type="EMBL" id="CP045119">
    <property type="protein sequence ID" value="QIN83145.1"/>
    <property type="molecule type" value="Genomic_DNA"/>
</dbReference>